<sequence length="805" mass="92398">MPKFHANAYLSNGLSYLHSRFTFEDRLLCSFCYHLPKMVRKRRPRVGHHQFTPETRQNVQFEQYYKGQDLVIESEWPAFMHALQQELPVTFRVTGFREQNKELLRLIKHRYRSEIIKLQFPVMESGEVQQQHISFDSLSWYPNELAWQLDASRFVVRKTPELKVLHQFLVSETESGNINRQEAVSMLPPLLLDIRSYHSVLDLCAAPGSKSAQLVELLHADAETKRTVDWSYAEPTGLVVANDVDQKRCYMMVHQVKRLQSPCTMITQEDATCFPKLYIPDPSTPRTDKVEMTQFLFDRVLADVPCSGDGTLRKNPDLWLRWSPNLGIAEHYLQLRILRRGLELLRDTTSDGDHGRLVYSTCSFNPLENEAVIASMLHACQGAVRLVEPDRLACVTRRGSGASYGKFQTRPGLTTWRVMNKKGCWFDKFEDVPHSQQCNLRPSLFPPPNVAELGLDRCFRVFPQDQNTGGFFLAVLEKVAPLPWMKPNGPRSYAFVDPKVSGICDQHEAEDASDAVQMDFPPEPTKRTCESESSPVGESKKPRIFNENPFTYIDPSDDKDWANIRDYYGIVEASDHDTTDPKHNLIRNFCPANLLYRSTGDDLRRRQFYYTNRLVKQIIQSNLCRGIKIVNCGVRMFCIMEDKQFTGYRLLQDGVDLADAFLPETGGRRIHLTPSQYEDLKLLLEEEMPLISRMTVTTQSQWNRLTPGPVLIDYSPSNTEVETEHKLPQCRLVFAGWRGIQSLRHYIGRHERLHLMRLANLEPKPAIMGHTALDQKRPRGGVSPNSTEPDAYESDDEPDLLASAS</sequence>
<keyword evidence="6 11" id="KW-0808">Transferase</keyword>
<feature type="region of interest" description="Disordered" evidence="12">
    <location>
        <begin position="511"/>
        <end position="540"/>
    </location>
</feature>
<keyword evidence="9 11" id="KW-0694">RNA-binding</keyword>
<dbReference type="Proteomes" id="UP000748531">
    <property type="component" value="Unassembled WGS sequence"/>
</dbReference>
<dbReference type="PRINTS" id="PR02008">
    <property type="entry name" value="RCMTFAMILY"/>
</dbReference>
<dbReference type="InterPro" id="IPR023267">
    <property type="entry name" value="RCMT"/>
</dbReference>
<dbReference type="Pfam" id="PF25376">
    <property type="entry name" value="Pre-PUA_NSUN2"/>
    <property type="match status" value="1"/>
</dbReference>
<keyword evidence="7 11" id="KW-0949">S-adenosyl-L-methionine</keyword>
<dbReference type="InterPro" id="IPR029063">
    <property type="entry name" value="SAM-dependent_MTases_sf"/>
</dbReference>
<evidence type="ECO:0000256" key="10">
    <source>
        <dbReference type="ARBA" id="ARBA00023242"/>
    </source>
</evidence>
<organism evidence="14 15">
    <name type="scientific">Paragonimus heterotremus</name>
    <dbReference type="NCBI Taxonomy" id="100268"/>
    <lineage>
        <taxon>Eukaryota</taxon>
        <taxon>Metazoa</taxon>
        <taxon>Spiralia</taxon>
        <taxon>Lophotrochozoa</taxon>
        <taxon>Platyhelminthes</taxon>
        <taxon>Trematoda</taxon>
        <taxon>Digenea</taxon>
        <taxon>Plagiorchiida</taxon>
        <taxon>Troglotremata</taxon>
        <taxon>Troglotrematidae</taxon>
        <taxon>Paragonimus</taxon>
    </lineage>
</organism>
<keyword evidence="8" id="KW-0819">tRNA processing</keyword>
<dbReference type="GO" id="GO:0000049">
    <property type="term" value="F:tRNA binding"/>
    <property type="evidence" value="ECO:0007669"/>
    <property type="project" value="UniProtKB-KW"/>
</dbReference>
<dbReference type="InterPro" id="IPR001678">
    <property type="entry name" value="MeTrfase_RsmB-F_NOP2_dom"/>
</dbReference>
<dbReference type="GO" id="GO:0016428">
    <property type="term" value="F:tRNA (cytidine-5-)-methyltransferase activity"/>
    <property type="evidence" value="ECO:0007669"/>
    <property type="project" value="InterPro"/>
</dbReference>
<evidence type="ECO:0000259" key="13">
    <source>
        <dbReference type="PROSITE" id="PS51686"/>
    </source>
</evidence>
<evidence type="ECO:0000256" key="11">
    <source>
        <dbReference type="PROSITE-ProRule" id="PRU01023"/>
    </source>
</evidence>
<dbReference type="PANTHER" id="PTHR22808">
    <property type="entry name" value="NCL1 YEAST -RELATED NOL1/NOP2/FMU SUN DOMAIN-CONTAINING"/>
    <property type="match status" value="1"/>
</dbReference>
<dbReference type="GO" id="GO:0005634">
    <property type="term" value="C:nucleus"/>
    <property type="evidence" value="ECO:0007669"/>
    <property type="project" value="UniProtKB-SubCell"/>
</dbReference>
<dbReference type="EMBL" id="LUCH01004804">
    <property type="protein sequence ID" value="KAF5398623.1"/>
    <property type="molecule type" value="Genomic_DNA"/>
</dbReference>
<feature type="region of interest" description="Disordered" evidence="12">
    <location>
        <begin position="771"/>
        <end position="805"/>
    </location>
</feature>
<dbReference type="Gene3D" id="3.40.50.150">
    <property type="entry name" value="Vaccinia Virus protein VP39"/>
    <property type="match status" value="1"/>
</dbReference>
<dbReference type="PROSITE" id="PS51686">
    <property type="entry name" value="SAM_MT_RSMB_NOP"/>
    <property type="match status" value="1"/>
</dbReference>
<proteinExistence type="inferred from homology"/>
<evidence type="ECO:0000256" key="8">
    <source>
        <dbReference type="ARBA" id="ARBA00022694"/>
    </source>
</evidence>
<evidence type="ECO:0000313" key="15">
    <source>
        <dbReference type="Proteomes" id="UP000748531"/>
    </source>
</evidence>
<feature type="active site" description="Nucleophile" evidence="11">
    <location>
        <position position="362"/>
    </location>
</feature>
<keyword evidence="5 11" id="KW-0489">Methyltransferase</keyword>
<accession>A0A8J4T4P3</accession>
<evidence type="ECO:0000256" key="7">
    <source>
        <dbReference type="ARBA" id="ARBA00022691"/>
    </source>
</evidence>
<feature type="compositionally biased region" description="Acidic residues" evidence="12">
    <location>
        <begin position="790"/>
        <end position="799"/>
    </location>
</feature>
<evidence type="ECO:0000256" key="5">
    <source>
        <dbReference type="ARBA" id="ARBA00022603"/>
    </source>
</evidence>
<dbReference type="InterPro" id="IPR057286">
    <property type="entry name" value="PUA_NSUN2"/>
</dbReference>
<evidence type="ECO:0000256" key="9">
    <source>
        <dbReference type="ARBA" id="ARBA00022884"/>
    </source>
</evidence>
<dbReference type="GO" id="GO:0005737">
    <property type="term" value="C:cytoplasm"/>
    <property type="evidence" value="ECO:0007669"/>
    <property type="project" value="TreeGrafter"/>
</dbReference>
<keyword evidence="10" id="KW-0539">Nucleus</keyword>
<dbReference type="GO" id="GO:0030488">
    <property type="term" value="P:tRNA methylation"/>
    <property type="evidence" value="ECO:0007669"/>
    <property type="project" value="TreeGrafter"/>
</dbReference>
<evidence type="ECO:0000313" key="14">
    <source>
        <dbReference type="EMBL" id="KAF5398623.1"/>
    </source>
</evidence>
<dbReference type="AlphaFoldDB" id="A0A8J4T4P3"/>
<dbReference type="Pfam" id="PF01189">
    <property type="entry name" value="Methyltr_RsmB-F"/>
    <property type="match status" value="1"/>
</dbReference>
<evidence type="ECO:0000256" key="3">
    <source>
        <dbReference type="ARBA" id="ARBA00012629"/>
    </source>
</evidence>
<dbReference type="InterPro" id="IPR018314">
    <property type="entry name" value="RsmB/NOL1/NOP2-like_CS"/>
</dbReference>
<dbReference type="SUPFAM" id="SSF53335">
    <property type="entry name" value="S-adenosyl-L-methionine-dependent methyltransferases"/>
    <property type="match status" value="1"/>
</dbReference>
<dbReference type="OrthoDB" id="6093671at2759"/>
<keyword evidence="4" id="KW-0820">tRNA-binding</keyword>
<feature type="binding site" evidence="11">
    <location>
        <position position="270"/>
    </location>
    <ligand>
        <name>S-adenosyl-L-methionine</name>
        <dbReference type="ChEBI" id="CHEBI:59789"/>
    </ligand>
</feature>
<name>A0A8J4T4P3_9TREM</name>
<comment type="subcellular location">
    <subcellularLocation>
        <location evidence="1">Nucleus</location>
    </subcellularLocation>
</comment>
<evidence type="ECO:0000256" key="4">
    <source>
        <dbReference type="ARBA" id="ARBA00022555"/>
    </source>
</evidence>
<reference evidence="14" key="1">
    <citation type="submission" date="2019-05" db="EMBL/GenBank/DDBJ databases">
        <title>Annotation for the trematode Paragonimus heterotremus.</title>
        <authorList>
            <person name="Choi Y.-J."/>
        </authorList>
    </citation>
    <scope>NUCLEOTIDE SEQUENCE</scope>
    <source>
        <strain evidence="14">LC</strain>
    </source>
</reference>
<dbReference type="Pfam" id="PF25378">
    <property type="entry name" value="PUA_NSUN2"/>
    <property type="match status" value="1"/>
</dbReference>
<dbReference type="PROSITE" id="PS01153">
    <property type="entry name" value="NOL1_NOP2_SUN"/>
    <property type="match status" value="1"/>
</dbReference>
<comment type="caution">
    <text evidence="14">The sequence shown here is derived from an EMBL/GenBank/DDBJ whole genome shotgun (WGS) entry which is preliminary data.</text>
</comment>
<comment type="similarity">
    <text evidence="2 11">Belongs to the class I-like SAM-binding methyltransferase superfamily. RsmB/NOP family.</text>
</comment>
<gene>
    <name evidence="14" type="ORF">PHET_07791</name>
</gene>
<evidence type="ECO:0000256" key="1">
    <source>
        <dbReference type="ARBA" id="ARBA00004123"/>
    </source>
</evidence>
<feature type="domain" description="SAM-dependent MTase RsmB/NOP-type" evidence="13">
    <location>
        <begin position="79"/>
        <end position="479"/>
    </location>
</feature>
<dbReference type="InterPro" id="IPR049560">
    <property type="entry name" value="MeTrfase_RsmB-F_NOP2_cat"/>
</dbReference>
<feature type="binding site" evidence="11">
    <location>
        <position position="243"/>
    </location>
    <ligand>
        <name>S-adenosyl-L-methionine</name>
        <dbReference type="ChEBI" id="CHEBI:59789"/>
    </ligand>
</feature>
<feature type="binding site" evidence="11">
    <location>
        <position position="303"/>
    </location>
    <ligand>
        <name>S-adenosyl-L-methionine</name>
        <dbReference type="ChEBI" id="CHEBI:59789"/>
    </ligand>
</feature>
<keyword evidence="15" id="KW-1185">Reference proteome</keyword>
<dbReference type="PRINTS" id="PR02011">
    <property type="entry name" value="RCMTNCL1"/>
</dbReference>
<dbReference type="InterPro" id="IPR023270">
    <property type="entry name" value="RCMT_NCL1"/>
</dbReference>
<dbReference type="EC" id="2.1.1.203" evidence="3"/>
<protein>
    <recommendedName>
        <fullName evidence="3">tRNA (cytosine(34)-C(5))-methyltransferase</fullName>
        <ecNumber evidence="3">2.1.1.203</ecNumber>
    </recommendedName>
</protein>
<dbReference type="PANTHER" id="PTHR22808:SF1">
    <property type="entry name" value="RNA CYTOSINE-C(5)-METHYLTRANSFERASE NSUN2-RELATED"/>
    <property type="match status" value="1"/>
</dbReference>
<evidence type="ECO:0000256" key="12">
    <source>
        <dbReference type="SAM" id="MobiDB-lite"/>
    </source>
</evidence>
<evidence type="ECO:0000256" key="2">
    <source>
        <dbReference type="ARBA" id="ARBA00007494"/>
    </source>
</evidence>
<feature type="binding site" evidence="11">
    <location>
        <begin position="204"/>
        <end position="210"/>
    </location>
    <ligand>
        <name>S-adenosyl-L-methionine</name>
        <dbReference type="ChEBI" id="CHEBI:59789"/>
    </ligand>
</feature>
<dbReference type="InterPro" id="IPR057285">
    <property type="entry name" value="Pre-PUA_NSUN2"/>
</dbReference>
<evidence type="ECO:0000256" key="6">
    <source>
        <dbReference type="ARBA" id="ARBA00022679"/>
    </source>
</evidence>